<gene>
    <name evidence="1" type="ORF">HRTV-10_gp103</name>
</gene>
<organism evidence="1 2">
    <name type="scientific">Halorubrum tailed virus 10</name>
    <dbReference type="NCBI Taxonomy" id="2877991"/>
    <lineage>
        <taxon>Viruses</taxon>
        <taxon>Duplodnaviria</taxon>
        <taxon>Heunggongvirae</taxon>
        <taxon>Uroviricota</taxon>
        <taxon>Caudoviricetes</taxon>
        <taxon>Thumleimavirales</taxon>
        <taxon>Hafunaviridae</taxon>
        <taxon>Haloferacalesvirus</taxon>
        <taxon>Haloferacalesvirus eilatense</taxon>
        <taxon>Haloferacalesvirus HRTV10</taxon>
    </lineage>
</organism>
<accession>A0AAE8XTH6</accession>
<name>A0AAE8XTH6_9CAUD</name>
<sequence>MPATERRRSKRVRTMSADTTIDVNDELYDDHTPSEAVTYKFKTTTENRTKAAKVYVNDKVKSFVTETAIRSAKWRSVSQFVNDALLFYLDATGETRDVAEILEVANRTSDNNIQTTITPTLFYEMEAMVNHPHTPWRFKQDFYTCALFSYIEAGCPSMKGLRR</sequence>
<evidence type="ECO:0000313" key="2">
    <source>
        <dbReference type="Proteomes" id="UP000827922"/>
    </source>
</evidence>
<keyword evidence="2" id="KW-1185">Reference proteome</keyword>
<dbReference type="EMBL" id="MZ334496">
    <property type="protein sequence ID" value="UBF19687.1"/>
    <property type="molecule type" value="Genomic_DNA"/>
</dbReference>
<evidence type="ECO:0000313" key="1">
    <source>
        <dbReference type="EMBL" id="UBF19687.1"/>
    </source>
</evidence>
<reference evidence="1 2" key="1">
    <citation type="submission" date="2021-05" db="EMBL/GenBank/DDBJ databases">
        <title>Diversity, taxonomy and evolution of archaeal viruses of the class Caudoviricetes.</title>
        <authorList>
            <person name="Liu Y."/>
            <person name="Demina T.A."/>
            <person name="Roux S."/>
            <person name="Aiewsakun P."/>
            <person name="Kazlauskas D."/>
            <person name="Simmonds P."/>
            <person name="Prangishvili D."/>
            <person name="Oksanen H.M."/>
            <person name="Krupovic M."/>
        </authorList>
    </citation>
    <scope>NUCLEOTIDE SEQUENCE [LARGE SCALE GENOMIC DNA]</scope>
    <source>
        <strain evidence="1">HRTV-10/43</strain>
    </source>
</reference>
<proteinExistence type="predicted"/>
<dbReference type="Proteomes" id="UP000827922">
    <property type="component" value="Segment"/>
</dbReference>
<protein>
    <submittedName>
        <fullName evidence="1">Uncharacterized protein</fullName>
    </submittedName>
</protein>